<dbReference type="InterPro" id="IPR013108">
    <property type="entry name" value="Amidohydro_3"/>
</dbReference>
<dbReference type="SUPFAM" id="SSF51338">
    <property type="entry name" value="Composite domain of metallo-dependent hydrolases"/>
    <property type="match status" value="1"/>
</dbReference>
<protein>
    <recommendedName>
        <fullName evidence="1">Amidohydrolase 3 domain-containing protein</fullName>
    </recommendedName>
</protein>
<reference evidence="2" key="1">
    <citation type="submission" date="2018-05" db="EMBL/GenBank/DDBJ databases">
        <authorList>
            <person name="Lanie J.A."/>
            <person name="Ng W.-L."/>
            <person name="Kazmierczak K.M."/>
            <person name="Andrzejewski T.M."/>
            <person name="Davidsen T.M."/>
            <person name="Wayne K.J."/>
            <person name="Tettelin H."/>
            <person name="Glass J.I."/>
            <person name="Rusch D."/>
            <person name="Podicherti R."/>
            <person name="Tsui H.-C.T."/>
            <person name="Winkler M.E."/>
        </authorList>
    </citation>
    <scope>NUCLEOTIDE SEQUENCE</scope>
</reference>
<feature type="domain" description="Amidohydrolase 3" evidence="1">
    <location>
        <begin position="44"/>
        <end position="185"/>
    </location>
</feature>
<dbReference type="PANTHER" id="PTHR11647">
    <property type="entry name" value="HYDRANTOINASE/DIHYDROPYRIMIDINASE FAMILY MEMBER"/>
    <property type="match status" value="1"/>
</dbReference>
<dbReference type="GO" id="GO:0016812">
    <property type="term" value="F:hydrolase activity, acting on carbon-nitrogen (but not peptide) bonds, in cyclic amides"/>
    <property type="evidence" value="ECO:0007669"/>
    <property type="project" value="TreeGrafter"/>
</dbReference>
<organism evidence="2">
    <name type="scientific">marine metagenome</name>
    <dbReference type="NCBI Taxonomy" id="408172"/>
    <lineage>
        <taxon>unclassified sequences</taxon>
        <taxon>metagenomes</taxon>
        <taxon>ecological metagenomes</taxon>
    </lineage>
</organism>
<name>A0A382FEK2_9ZZZZ</name>
<proteinExistence type="predicted"/>
<dbReference type="Gene3D" id="3.20.20.140">
    <property type="entry name" value="Metal-dependent hydrolases"/>
    <property type="match status" value="1"/>
</dbReference>
<dbReference type="Pfam" id="PF07969">
    <property type="entry name" value="Amidohydro_3"/>
    <property type="match status" value="1"/>
</dbReference>
<accession>A0A382FEK2</accession>
<evidence type="ECO:0000313" key="2">
    <source>
        <dbReference type="EMBL" id="SVB61115.1"/>
    </source>
</evidence>
<dbReference type="AlphaFoldDB" id="A0A382FEK2"/>
<dbReference type="SUPFAM" id="SSF51556">
    <property type="entry name" value="Metallo-dependent hydrolases"/>
    <property type="match status" value="1"/>
</dbReference>
<dbReference type="GO" id="GO:0005829">
    <property type="term" value="C:cytosol"/>
    <property type="evidence" value="ECO:0007669"/>
    <property type="project" value="TreeGrafter"/>
</dbReference>
<dbReference type="InterPro" id="IPR011059">
    <property type="entry name" value="Metal-dep_hydrolase_composite"/>
</dbReference>
<dbReference type="InterPro" id="IPR032466">
    <property type="entry name" value="Metal_Hydrolase"/>
</dbReference>
<gene>
    <name evidence="2" type="ORF">METZ01_LOCUS213969</name>
</gene>
<feature type="non-terminal residue" evidence="2">
    <location>
        <position position="191"/>
    </location>
</feature>
<dbReference type="InterPro" id="IPR050378">
    <property type="entry name" value="Metallo-dep_Hydrolases_sf"/>
</dbReference>
<sequence length="191" mass="20038">MLDLLITGGTVIDGTGTPGVRADVGVTDGRITAVGDLAGAEATETLDASDRVVCPGFVDPHTHYDAQLFWDPHATPSSQHGITSMVMGNCGFTIAPIGDQTDADYLAAMLVKVEGMSPAALSLGLDWNWRTFGDFLDRFEGNLGVNVAGMVGHSAIRRTVMKDDATSREATPDELEAMKTLLAESLDAGGL</sequence>
<dbReference type="PANTHER" id="PTHR11647:SF1">
    <property type="entry name" value="COLLAPSIN RESPONSE MEDIATOR PROTEIN"/>
    <property type="match status" value="1"/>
</dbReference>
<dbReference type="EMBL" id="UINC01049394">
    <property type="protein sequence ID" value="SVB61115.1"/>
    <property type="molecule type" value="Genomic_DNA"/>
</dbReference>
<evidence type="ECO:0000259" key="1">
    <source>
        <dbReference type="Pfam" id="PF07969"/>
    </source>
</evidence>